<evidence type="ECO:0000256" key="3">
    <source>
        <dbReference type="SAM" id="MobiDB-lite"/>
    </source>
</evidence>
<proteinExistence type="inferred from homology"/>
<evidence type="ECO:0000259" key="4">
    <source>
        <dbReference type="Pfam" id="PF25876"/>
    </source>
</evidence>
<dbReference type="GO" id="GO:0022857">
    <property type="term" value="F:transmembrane transporter activity"/>
    <property type="evidence" value="ECO:0007669"/>
    <property type="project" value="InterPro"/>
</dbReference>
<gene>
    <name evidence="7" type="ORF">GWK36_01220</name>
</gene>
<evidence type="ECO:0000256" key="2">
    <source>
        <dbReference type="ARBA" id="ARBA00009477"/>
    </source>
</evidence>
<dbReference type="Gene3D" id="1.10.287.470">
    <property type="entry name" value="Helix hairpin bin"/>
    <property type="match status" value="1"/>
</dbReference>
<dbReference type="NCBIfam" id="TIGR01730">
    <property type="entry name" value="RND_mfp"/>
    <property type="match status" value="1"/>
</dbReference>
<evidence type="ECO:0000313" key="8">
    <source>
        <dbReference type="Proteomes" id="UP000502699"/>
    </source>
</evidence>
<dbReference type="PANTHER" id="PTHR30158">
    <property type="entry name" value="ACRA/E-RELATED COMPONENT OF DRUG EFFLUX TRANSPORTER"/>
    <property type="match status" value="1"/>
</dbReference>
<dbReference type="PANTHER" id="PTHR30158:SF3">
    <property type="entry name" value="MULTIDRUG EFFLUX PUMP SUBUNIT ACRA-RELATED"/>
    <property type="match status" value="1"/>
</dbReference>
<dbReference type="Pfam" id="PF25944">
    <property type="entry name" value="Beta-barrel_RND"/>
    <property type="match status" value="1"/>
</dbReference>
<sequence>MRLPRPCPQITLPELSGAYRHPHPRLSRDPPVSSVRRCGGPIPSGRGVSGLAPPAEHLRHHPSLRRSMRAAIAGLLFALSGCQPAAPPNQQALPAPAVIATPAVQRTVQAEAQNADAQLARGLELLRQNNIPQARVDEPKAAAASAHATVAQAQAALNGARLDLGYTQITAPIAGWIGLVAVSVGNLVGPASGVLATIVSKDPIYVQFPITQRDLLNARREIKAKGGDPRQVQVQVRLPDGTLYEPLGHLDFVDVTTDRTTDSVTLRAGFPNPDGVLVDGQYVGVVVKSSIPEWAILIPRMALQVDQQGNYVLIVDAEGRAQVRRVVTGQTQGREVAIIQGLQAGELVIIEGAQAVRPGQAVRAQPPEALGSRGGA</sequence>
<keyword evidence="8" id="KW-1185">Reference proteome</keyword>
<dbReference type="InterPro" id="IPR058627">
    <property type="entry name" value="MdtA-like_C"/>
</dbReference>
<evidence type="ECO:0000259" key="6">
    <source>
        <dbReference type="Pfam" id="PF25967"/>
    </source>
</evidence>
<dbReference type="AlphaFoldDB" id="A0A6G7VA35"/>
<evidence type="ECO:0000256" key="1">
    <source>
        <dbReference type="ARBA" id="ARBA00004519"/>
    </source>
</evidence>
<name>A0A6G7VA35_9GAMM</name>
<dbReference type="Gene3D" id="2.40.50.100">
    <property type="match status" value="1"/>
</dbReference>
<feature type="domain" description="Multidrug resistance protein MdtA-like C-terminal permuted SH3" evidence="6">
    <location>
        <begin position="295"/>
        <end position="354"/>
    </location>
</feature>
<dbReference type="EMBL" id="CP048029">
    <property type="protein sequence ID" value="QIK36844.1"/>
    <property type="molecule type" value="Genomic_DNA"/>
</dbReference>
<dbReference type="Gene3D" id="2.40.420.20">
    <property type="match status" value="1"/>
</dbReference>
<dbReference type="Pfam" id="PF25876">
    <property type="entry name" value="HH_MFP_RND"/>
    <property type="match status" value="1"/>
</dbReference>
<evidence type="ECO:0000313" key="7">
    <source>
        <dbReference type="EMBL" id="QIK36844.1"/>
    </source>
</evidence>
<dbReference type="Gene3D" id="2.40.30.170">
    <property type="match status" value="1"/>
</dbReference>
<evidence type="ECO:0000259" key="5">
    <source>
        <dbReference type="Pfam" id="PF25944"/>
    </source>
</evidence>
<organism evidence="7 8">
    <name type="scientific">Caldichromatium japonicum</name>
    <dbReference type="NCBI Taxonomy" id="2699430"/>
    <lineage>
        <taxon>Bacteria</taxon>
        <taxon>Pseudomonadati</taxon>
        <taxon>Pseudomonadota</taxon>
        <taxon>Gammaproteobacteria</taxon>
        <taxon>Chromatiales</taxon>
        <taxon>Chromatiaceae</taxon>
        <taxon>Caldichromatium</taxon>
    </lineage>
</organism>
<dbReference type="SUPFAM" id="SSF111369">
    <property type="entry name" value="HlyD-like secretion proteins"/>
    <property type="match status" value="1"/>
</dbReference>
<accession>A0A6G7VA35</accession>
<dbReference type="GO" id="GO:0005886">
    <property type="term" value="C:plasma membrane"/>
    <property type="evidence" value="ECO:0007669"/>
    <property type="project" value="TreeGrafter"/>
</dbReference>
<dbReference type="KEGG" id="cjap:GWK36_01220"/>
<feature type="domain" description="Multidrug resistance protein MdtA-like beta-barrel" evidence="5">
    <location>
        <begin position="203"/>
        <end position="288"/>
    </location>
</feature>
<feature type="domain" description="Multidrug resistance protein MdtA-like alpha-helical hairpin" evidence="4">
    <location>
        <begin position="109"/>
        <end position="167"/>
    </location>
</feature>
<dbReference type="Proteomes" id="UP000502699">
    <property type="component" value="Chromosome"/>
</dbReference>
<dbReference type="InterPro" id="IPR006143">
    <property type="entry name" value="RND_pump_MFP"/>
</dbReference>
<feature type="region of interest" description="Disordered" evidence="3">
    <location>
        <begin position="12"/>
        <end position="35"/>
    </location>
</feature>
<dbReference type="Pfam" id="PF25967">
    <property type="entry name" value="RND-MFP_C"/>
    <property type="match status" value="1"/>
</dbReference>
<protein>
    <submittedName>
        <fullName evidence="7">Efflux RND transporter periplasmic adaptor subunit</fullName>
    </submittedName>
</protein>
<comment type="subcellular location">
    <subcellularLocation>
        <location evidence="1">Cell inner membrane</location>
        <topology evidence="1">Lipid-anchor</topology>
    </subcellularLocation>
</comment>
<reference evidence="8" key="1">
    <citation type="submission" date="2020-01" db="EMBL/GenBank/DDBJ databases">
        <title>Caldichromatium gen. nov., sp. nov., a thermophilic purple sulfur bacterium member of the family Chromatiaceae isolated from Nakabusa hot spring, Japan.</title>
        <authorList>
            <person name="Saini M.K."/>
            <person name="Hanada S."/>
            <person name="Tank M."/>
        </authorList>
    </citation>
    <scope>NUCLEOTIDE SEQUENCE [LARGE SCALE GENOMIC DNA]</scope>
    <source>
        <strain evidence="8">No.7</strain>
    </source>
</reference>
<dbReference type="InterPro" id="IPR058626">
    <property type="entry name" value="MdtA-like_b-barrel"/>
</dbReference>
<dbReference type="GO" id="GO:0046677">
    <property type="term" value="P:response to antibiotic"/>
    <property type="evidence" value="ECO:0007669"/>
    <property type="project" value="TreeGrafter"/>
</dbReference>
<dbReference type="InterPro" id="IPR058624">
    <property type="entry name" value="MdtA-like_HH"/>
</dbReference>
<comment type="similarity">
    <text evidence="2">Belongs to the membrane fusion protein (MFP) (TC 8.A.1) family.</text>
</comment>